<protein>
    <submittedName>
        <fullName evidence="1">DUF4249 domain-containing protein</fullName>
    </submittedName>
</protein>
<dbReference type="Proteomes" id="UP000675047">
    <property type="component" value="Unassembled WGS sequence"/>
</dbReference>
<reference evidence="1 2" key="1">
    <citation type="submission" date="2021-03" db="EMBL/GenBank/DDBJ databases">
        <title>Flavobacterium Flabelliformis Sp. Nov. And Flavobacterium Geliluteum Sp. Nov., Two Novel Multidrug Resistant Psychrophilic Species Isolated From Antarctica.</title>
        <authorList>
            <person name="Kralova S."/>
            <person name="Busse H.J."/>
            <person name="Bezdicek M."/>
            <person name="Nykrynova M."/>
            <person name="Kroupova E."/>
            <person name="Krsek D."/>
            <person name="Sedlacek I."/>
        </authorList>
    </citation>
    <scope>NUCLEOTIDE SEQUENCE [LARGE SCALE GENOMIC DNA]</scope>
    <source>
        <strain evidence="1 2">P7388</strain>
    </source>
</reference>
<dbReference type="EMBL" id="JAGFBV010000016">
    <property type="protein sequence ID" value="MBP4138623.1"/>
    <property type="molecule type" value="Genomic_DNA"/>
</dbReference>
<proteinExistence type="predicted"/>
<dbReference type="AlphaFoldDB" id="A0A940XG51"/>
<organism evidence="1 2">
    <name type="scientific">Flavobacterium geliluteum</name>
    <dbReference type="NCBI Taxonomy" id="2816120"/>
    <lineage>
        <taxon>Bacteria</taxon>
        <taxon>Pseudomonadati</taxon>
        <taxon>Bacteroidota</taxon>
        <taxon>Flavobacteriia</taxon>
        <taxon>Flavobacteriales</taxon>
        <taxon>Flavobacteriaceae</taxon>
        <taxon>Flavobacterium</taxon>
    </lineage>
</organism>
<dbReference type="PROSITE" id="PS51257">
    <property type="entry name" value="PROKAR_LIPOPROTEIN"/>
    <property type="match status" value="1"/>
</dbReference>
<gene>
    <name evidence="1" type="ORF">J3495_11045</name>
</gene>
<sequence>MKKLFLLLTVLLLISCEETITPDLKTAAPKLVIDAAIDWEKGTAGNIQTIRLTKTTGYYQTEVPKVSGATVIVTNSANTVFNFVEVNTGTPTGQYVCNNFVPVIGETYKLTVTYNGQTYTAEEKLKQTPEISNDVEQIKIGLNNDQIGIRIKCTDIANQKDFYIVKVQSPANAFPEFDYQPDTFSEGNLLYFIYSHEKLKKDMQINFKLYGVSERYYTYMKILIGNASGGANGPFQVPPTKVRGNIKNQNDEQDAPIGFFSLSESSKLSYTVK</sequence>
<evidence type="ECO:0000313" key="1">
    <source>
        <dbReference type="EMBL" id="MBP4138623.1"/>
    </source>
</evidence>
<dbReference type="RefSeq" id="WP_210666616.1">
    <property type="nucleotide sequence ID" value="NZ_JAGFBV010000016.1"/>
</dbReference>
<dbReference type="Pfam" id="PF14054">
    <property type="entry name" value="DUF4249"/>
    <property type="match status" value="1"/>
</dbReference>
<dbReference type="InterPro" id="IPR025345">
    <property type="entry name" value="DUF4249"/>
</dbReference>
<comment type="caution">
    <text evidence="1">The sequence shown here is derived from an EMBL/GenBank/DDBJ whole genome shotgun (WGS) entry which is preliminary data.</text>
</comment>
<accession>A0A940XG51</accession>
<keyword evidence="2" id="KW-1185">Reference proteome</keyword>
<evidence type="ECO:0000313" key="2">
    <source>
        <dbReference type="Proteomes" id="UP000675047"/>
    </source>
</evidence>
<name>A0A940XG51_9FLAO</name>